<organism evidence="1 2">
    <name type="scientific">Phytohabitans kaempferiae</name>
    <dbReference type="NCBI Taxonomy" id="1620943"/>
    <lineage>
        <taxon>Bacteria</taxon>
        <taxon>Bacillati</taxon>
        <taxon>Actinomycetota</taxon>
        <taxon>Actinomycetes</taxon>
        <taxon>Micromonosporales</taxon>
        <taxon>Micromonosporaceae</taxon>
    </lineage>
</organism>
<gene>
    <name evidence="1" type="ORF">ACFFIA_36225</name>
</gene>
<dbReference type="Proteomes" id="UP001589867">
    <property type="component" value="Unassembled WGS sequence"/>
</dbReference>
<evidence type="ECO:0000313" key="1">
    <source>
        <dbReference type="EMBL" id="MFC0533072.1"/>
    </source>
</evidence>
<name>A0ABV6MF65_9ACTN</name>
<accession>A0ABV6MF65</accession>
<reference evidence="1 2" key="1">
    <citation type="submission" date="2024-09" db="EMBL/GenBank/DDBJ databases">
        <authorList>
            <person name="Sun Q."/>
            <person name="Mori K."/>
        </authorList>
    </citation>
    <scope>NUCLEOTIDE SEQUENCE [LARGE SCALE GENOMIC DNA]</scope>
    <source>
        <strain evidence="1 2">TBRC 3947</strain>
    </source>
</reference>
<sequence length="282" mass="31074">MDERGRLVPHADVFAIDLYAALLEQLPGALDLLTPVSLNDANIAVLGSEHGVYQLFHAGESVYLGKSQGTLRERLRQHRRRCMGRLGIDVADMSFRCLYVDKFVDAAAPEAILIRRYRKAGLAPWNLAVGFAPKDTGRERGSGAPGRWFIDRPVNHIVSVRISDAGRPTPIDRALARLKAAVPFDLFRYASNRSRRAEDRASVADYKGREVQLPEGEVSLMSHLRLVAEALPPGWQITVLPQGVIVYRESVDYSYTLAGWRHGEGGVVALPRGKALPSTAPS</sequence>
<dbReference type="RefSeq" id="WP_377260212.1">
    <property type="nucleotide sequence ID" value="NZ_JBHLUH010000077.1"/>
</dbReference>
<comment type="caution">
    <text evidence="1">The sequence shown here is derived from an EMBL/GenBank/DDBJ whole genome shotgun (WGS) entry which is preliminary data.</text>
</comment>
<evidence type="ECO:0000313" key="2">
    <source>
        <dbReference type="Proteomes" id="UP001589867"/>
    </source>
</evidence>
<proteinExistence type="predicted"/>
<protein>
    <recommendedName>
        <fullName evidence="3">GIY-YIG domain-containing protein</fullName>
    </recommendedName>
</protein>
<evidence type="ECO:0008006" key="3">
    <source>
        <dbReference type="Google" id="ProtNLM"/>
    </source>
</evidence>
<dbReference type="EMBL" id="JBHLUH010000077">
    <property type="protein sequence ID" value="MFC0533072.1"/>
    <property type="molecule type" value="Genomic_DNA"/>
</dbReference>
<keyword evidence="2" id="KW-1185">Reference proteome</keyword>